<reference evidence="1 2" key="1">
    <citation type="submission" date="2023-12" db="EMBL/GenBank/DDBJ databases">
        <title>the genome sequence of Hyalangium sp. s54d21.</title>
        <authorList>
            <person name="Zhang X."/>
        </authorList>
    </citation>
    <scope>NUCLEOTIDE SEQUENCE [LARGE SCALE GENOMIC DNA]</scope>
    <source>
        <strain evidence="2">s54d21</strain>
    </source>
</reference>
<dbReference type="Proteomes" id="UP001291309">
    <property type="component" value="Unassembled WGS sequence"/>
</dbReference>
<name>A0ABU5HCS3_9BACT</name>
<dbReference type="EMBL" id="JAXIVS010000014">
    <property type="protein sequence ID" value="MDY7231257.1"/>
    <property type="molecule type" value="Genomic_DNA"/>
</dbReference>
<proteinExistence type="predicted"/>
<gene>
    <name evidence="1" type="ORF">SYV04_33010</name>
</gene>
<evidence type="ECO:0000313" key="2">
    <source>
        <dbReference type="Proteomes" id="UP001291309"/>
    </source>
</evidence>
<organism evidence="1 2">
    <name type="scientific">Hyalangium rubrum</name>
    <dbReference type="NCBI Taxonomy" id="3103134"/>
    <lineage>
        <taxon>Bacteria</taxon>
        <taxon>Pseudomonadati</taxon>
        <taxon>Myxococcota</taxon>
        <taxon>Myxococcia</taxon>
        <taxon>Myxococcales</taxon>
        <taxon>Cystobacterineae</taxon>
        <taxon>Archangiaceae</taxon>
        <taxon>Hyalangium</taxon>
    </lineage>
</organism>
<protein>
    <submittedName>
        <fullName evidence="1">Uncharacterized protein</fullName>
    </submittedName>
</protein>
<keyword evidence="2" id="KW-1185">Reference proteome</keyword>
<accession>A0ABU5HCS3</accession>
<evidence type="ECO:0000313" key="1">
    <source>
        <dbReference type="EMBL" id="MDY7231257.1"/>
    </source>
</evidence>
<sequence>MAVELDGRILLGAPHRVMLVNDQEGKKVTKTVQMKAGETTTLKVNLHEE</sequence>
<comment type="caution">
    <text evidence="1">The sequence shown here is derived from an EMBL/GenBank/DDBJ whole genome shotgun (WGS) entry which is preliminary data.</text>
</comment>
<dbReference type="RefSeq" id="WP_321549972.1">
    <property type="nucleotide sequence ID" value="NZ_JAXIVS010000014.1"/>
</dbReference>